<dbReference type="STRING" id="1340429.A0A2G4SHG4"/>
<dbReference type="EMBL" id="KZ303867">
    <property type="protein sequence ID" value="PHZ08204.1"/>
    <property type="molecule type" value="Genomic_DNA"/>
</dbReference>
<accession>A0A2G4SHG4</accession>
<keyword evidence="1" id="KW-0472">Membrane</keyword>
<evidence type="ECO:0000256" key="1">
    <source>
        <dbReference type="SAM" id="Phobius"/>
    </source>
</evidence>
<dbReference type="RefSeq" id="XP_023461912.1">
    <property type="nucleotide sequence ID" value="XM_023610471.1"/>
</dbReference>
<feature type="transmembrane region" description="Helical" evidence="1">
    <location>
        <begin position="6"/>
        <end position="25"/>
    </location>
</feature>
<evidence type="ECO:0000313" key="2">
    <source>
        <dbReference type="EMBL" id="PHZ08204.1"/>
    </source>
</evidence>
<feature type="transmembrane region" description="Helical" evidence="1">
    <location>
        <begin position="46"/>
        <end position="66"/>
    </location>
</feature>
<keyword evidence="1" id="KW-1133">Transmembrane helix</keyword>
<organism evidence="2 3">
    <name type="scientific">Rhizopus microsporus ATCC 52813</name>
    <dbReference type="NCBI Taxonomy" id="1340429"/>
    <lineage>
        <taxon>Eukaryota</taxon>
        <taxon>Fungi</taxon>
        <taxon>Fungi incertae sedis</taxon>
        <taxon>Mucoromycota</taxon>
        <taxon>Mucoromycotina</taxon>
        <taxon>Mucoromycetes</taxon>
        <taxon>Mucorales</taxon>
        <taxon>Mucorineae</taxon>
        <taxon>Rhizopodaceae</taxon>
        <taxon>Rhizopus</taxon>
    </lineage>
</organism>
<proteinExistence type="predicted"/>
<dbReference type="AlphaFoldDB" id="A0A2G4SHG4"/>
<keyword evidence="1" id="KW-0812">Transmembrane</keyword>
<feature type="transmembrane region" description="Helical" evidence="1">
    <location>
        <begin position="121"/>
        <end position="142"/>
    </location>
</feature>
<dbReference type="GeneID" id="35441461"/>
<sequence>MTSQPFTLNLLFGIVTLCGIVLLLFRPRIDVRIMGMYQSRKTVFTITANAIAVLIVTLINFILFVIDKEGFFQWCVTSSASYVAEVYDQMNSNSTKVPPITLESGSDLYNCERLYEDEVKWAFLCFVVMSIVYIHWILIVAARTTYQFFNRIDLPQQPIIPTEYGNMAPSSKKYTQRNTGPSRNLLKTLLTHKQYSEHIPEQNNSKTLIREKLSVEELMNGTINV</sequence>
<dbReference type="Proteomes" id="UP000242254">
    <property type="component" value="Unassembled WGS sequence"/>
</dbReference>
<keyword evidence="3" id="KW-1185">Reference proteome</keyword>
<gene>
    <name evidence="2" type="ORF">RHIMIDRAFT_248021</name>
</gene>
<evidence type="ECO:0000313" key="3">
    <source>
        <dbReference type="Proteomes" id="UP000242254"/>
    </source>
</evidence>
<reference evidence="2 3" key="1">
    <citation type="journal article" date="2016" name="Proc. Natl. Acad. Sci. U.S.A.">
        <title>Lipid metabolic changes in an early divergent fungus govern the establishment of a mutualistic symbiosis with endobacteria.</title>
        <authorList>
            <person name="Lastovetsky O.A."/>
            <person name="Gaspar M.L."/>
            <person name="Mondo S.J."/>
            <person name="LaButti K.M."/>
            <person name="Sandor L."/>
            <person name="Grigoriev I.V."/>
            <person name="Henry S.A."/>
            <person name="Pawlowska T.E."/>
        </authorList>
    </citation>
    <scope>NUCLEOTIDE SEQUENCE [LARGE SCALE GENOMIC DNA]</scope>
    <source>
        <strain evidence="2 3">ATCC 52813</strain>
    </source>
</reference>
<protein>
    <submittedName>
        <fullName evidence="2">Uncharacterized protein</fullName>
    </submittedName>
</protein>
<name>A0A2G4SHG4_RHIZD</name>